<dbReference type="Pfam" id="PF00005">
    <property type="entry name" value="ABC_tran"/>
    <property type="match status" value="2"/>
</dbReference>
<dbReference type="Proteomes" id="UP000694865">
    <property type="component" value="Unplaced"/>
</dbReference>
<dbReference type="Pfam" id="PF12848">
    <property type="entry name" value="ABC_tran_Xtn"/>
    <property type="match status" value="1"/>
</dbReference>
<comment type="similarity">
    <text evidence="1">Belongs to the ABC transporter superfamily. ABCF family. EF3 subfamily.</text>
</comment>
<dbReference type="SMART" id="SM00382">
    <property type="entry name" value="AAA"/>
    <property type="match status" value="2"/>
</dbReference>
<dbReference type="InterPro" id="IPR032781">
    <property type="entry name" value="ABC_tran_Xtn"/>
</dbReference>
<dbReference type="InterPro" id="IPR003439">
    <property type="entry name" value="ABC_transporter-like_ATP-bd"/>
</dbReference>
<dbReference type="RefSeq" id="XP_002736039.1">
    <property type="nucleotide sequence ID" value="XM_002735993.2"/>
</dbReference>
<protein>
    <submittedName>
        <fullName evidence="8">ATP-binding cassette sub-family F member 3-like</fullName>
    </submittedName>
</protein>
<evidence type="ECO:0000256" key="3">
    <source>
        <dbReference type="ARBA" id="ARBA00022741"/>
    </source>
</evidence>
<dbReference type="PANTHER" id="PTHR19211">
    <property type="entry name" value="ATP-BINDING TRANSPORT PROTEIN-RELATED"/>
    <property type="match status" value="1"/>
</dbReference>
<dbReference type="PROSITE" id="PS50893">
    <property type="entry name" value="ABC_TRANSPORTER_2"/>
    <property type="match status" value="2"/>
</dbReference>
<evidence type="ECO:0000313" key="7">
    <source>
        <dbReference type="Proteomes" id="UP000694865"/>
    </source>
</evidence>
<keyword evidence="4" id="KW-0067">ATP-binding</keyword>
<keyword evidence="7" id="KW-1185">Reference proteome</keyword>
<name>A0ABM0GRZ9_SACKO</name>
<dbReference type="InterPro" id="IPR050611">
    <property type="entry name" value="ABCF"/>
</dbReference>
<evidence type="ECO:0000256" key="2">
    <source>
        <dbReference type="ARBA" id="ARBA00022737"/>
    </source>
</evidence>
<dbReference type="InterPro" id="IPR017871">
    <property type="entry name" value="ABC_transporter-like_CS"/>
</dbReference>
<dbReference type="InterPro" id="IPR058770">
    <property type="entry name" value="PWI_ABCF3"/>
</dbReference>
<keyword evidence="3" id="KW-0547">Nucleotide-binding</keyword>
<dbReference type="CDD" id="cd03221">
    <property type="entry name" value="ABCF_EF-3"/>
    <property type="match status" value="2"/>
</dbReference>
<evidence type="ECO:0000256" key="5">
    <source>
        <dbReference type="ARBA" id="ARBA00022990"/>
    </source>
</evidence>
<sequence length="710" mass="79674">MATCSEILTRSFPKIDTELFQYVTGILNGGTEDFNSSDDVYDAIGDVLKEVDEGKSDNEIRNICKRLLNCMTLADDFSDNVNGVLLLDTPVHLGEIAQKQEETVHGHGIWMVQKDSYSVVDKKRLEKAEAKIKAKQERRSQKEDTVKPGYSVGAEASASQVIDRKEAKLDSAGGKTRDIRIEDFDIAFGDKVLMKGANLNLIYGRRYGLVGRNGLGKSTLLKLIACGDLKIPSHVDILHVEQEVVGDDTLALDSVLECDEVRASLLKEEKELNDKIQATSPGSTESCLSTRLSQIYTKLEDIDADKAPSRASVILAGLGFSTHMQSQKTREFSGGWRMRLALARALFSRPDLLLLDEPTNMLDLKAILWLENYLQGWPTTLLVVSHDRNFLNAVATDIIHLHSQKLETYKGDYELFVKTKTEKLKNQQREYESQMKEREHIQAFIDRFRYNANRAALVQSKIKLLERMPHITPVEKESEVILRFAEVNEKLSPPILQLDEVKFYYSEDKPIFNSIDVSANLESRICIVGENGTGKTTLLKILLGDLSPVKGIRHAHRNLQIGYFSQHHVDQLDMDMTSLEVMSTKFPGKTVEMYRHALGGFGISGDLALRPVSSLSGGQKSRVAFAILSMLRPNFFILDEPTNHLDMETIEALGKVLNKFQGGVILVSHDERLITMICKELWVCGNGTVKRVEGGFAEYKQILEEEFASQ</sequence>
<dbReference type="SUPFAM" id="SSF52540">
    <property type="entry name" value="P-loop containing nucleoside triphosphate hydrolases"/>
    <property type="match status" value="2"/>
</dbReference>
<dbReference type="InterPro" id="IPR027417">
    <property type="entry name" value="P-loop_NTPase"/>
</dbReference>
<dbReference type="Gene3D" id="3.40.50.300">
    <property type="entry name" value="P-loop containing nucleotide triphosphate hydrolases"/>
    <property type="match status" value="2"/>
</dbReference>
<dbReference type="PANTHER" id="PTHR19211:SF117">
    <property type="entry name" value="ATP-BINDING CASSETTE SUB-FAMILY F MEMBER 3"/>
    <property type="match status" value="1"/>
</dbReference>
<proteinExistence type="inferred from homology"/>
<evidence type="ECO:0000259" key="6">
    <source>
        <dbReference type="PROSITE" id="PS50893"/>
    </source>
</evidence>
<evidence type="ECO:0000256" key="1">
    <source>
        <dbReference type="ARBA" id="ARBA00011054"/>
    </source>
</evidence>
<dbReference type="InterPro" id="IPR003593">
    <property type="entry name" value="AAA+_ATPase"/>
</dbReference>
<keyword evidence="2" id="KW-0677">Repeat</keyword>
<reference evidence="8" key="1">
    <citation type="submission" date="2025-08" db="UniProtKB">
        <authorList>
            <consortium name="RefSeq"/>
        </authorList>
    </citation>
    <scope>IDENTIFICATION</scope>
    <source>
        <tissue evidence="8">Testes</tissue>
    </source>
</reference>
<gene>
    <name evidence="8" type="primary">LOC100368333</name>
</gene>
<dbReference type="Pfam" id="PF26051">
    <property type="entry name" value="PWI_ABCF3"/>
    <property type="match status" value="1"/>
</dbReference>
<dbReference type="GeneID" id="100368333"/>
<dbReference type="PROSITE" id="PS00211">
    <property type="entry name" value="ABC_TRANSPORTER_1"/>
    <property type="match status" value="2"/>
</dbReference>
<keyword evidence="5" id="KW-0007">Acetylation</keyword>
<feature type="domain" description="ABC transporter" evidence="6">
    <location>
        <begin position="179"/>
        <end position="428"/>
    </location>
</feature>
<organism evidence="7 8">
    <name type="scientific">Saccoglossus kowalevskii</name>
    <name type="common">Acorn worm</name>
    <dbReference type="NCBI Taxonomy" id="10224"/>
    <lineage>
        <taxon>Eukaryota</taxon>
        <taxon>Metazoa</taxon>
        <taxon>Hemichordata</taxon>
        <taxon>Enteropneusta</taxon>
        <taxon>Harrimaniidae</taxon>
        <taxon>Saccoglossus</taxon>
    </lineage>
</organism>
<evidence type="ECO:0000256" key="4">
    <source>
        <dbReference type="ARBA" id="ARBA00022840"/>
    </source>
</evidence>
<evidence type="ECO:0000313" key="8">
    <source>
        <dbReference type="RefSeq" id="XP_002736039.1"/>
    </source>
</evidence>
<accession>A0ABM0GRZ9</accession>
<feature type="domain" description="ABC transporter" evidence="6">
    <location>
        <begin position="496"/>
        <end position="710"/>
    </location>
</feature>